<comment type="caution">
    <text evidence="2">The sequence shown here is derived from an EMBL/GenBank/DDBJ whole genome shotgun (WGS) entry which is preliminary data.</text>
</comment>
<reference evidence="2 3" key="1">
    <citation type="submission" date="2017-02" db="EMBL/GenBank/DDBJ databases">
        <title>Complete genome sequences of Mycobacterium kansasii strains isolated from rhesus macaques.</title>
        <authorList>
            <person name="Panda A."/>
            <person name="Nagaraj S."/>
            <person name="Zhao X."/>
            <person name="Tettelin H."/>
            <person name="Detolla L.J."/>
        </authorList>
    </citation>
    <scope>NUCLEOTIDE SEQUENCE [LARGE SCALE GENOMIC DNA]</scope>
    <source>
        <strain evidence="2 3">11-3469</strain>
    </source>
</reference>
<sequence length="61" mass="6683">MRPDRGPIAMVQRRNSSTSRNSRRVWAGNLAGRCYTDPDQTPEVPPGATRSPTMARLAAIS</sequence>
<dbReference type="Proteomes" id="UP000188532">
    <property type="component" value="Unassembled WGS sequence"/>
</dbReference>
<dbReference type="AlphaFoldDB" id="A0A1V3WAD8"/>
<accession>A0A1V3WAD8</accession>
<gene>
    <name evidence="2" type="ORF">BZL29_8538</name>
</gene>
<feature type="region of interest" description="Disordered" evidence="1">
    <location>
        <begin position="1"/>
        <end position="53"/>
    </location>
</feature>
<name>A0A1V3WAD8_MYCKA</name>
<evidence type="ECO:0000313" key="2">
    <source>
        <dbReference type="EMBL" id="OOK63376.1"/>
    </source>
</evidence>
<evidence type="ECO:0000256" key="1">
    <source>
        <dbReference type="SAM" id="MobiDB-lite"/>
    </source>
</evidence>
<proteinExistence type="predicted"/>
<dbReference type="EMBL" id="MVBN01000020">
    <property type="protein sequence ID" value="OOK63376.1"/>
    <property type="molecule type" value="Genomic_DNA"/>
</dbReference>
<protein>
    <submittedName>
        <fullName evidence="2">Uncharacterized protein</fullName>
    </submittedName>
</protein>
<organism evidence="2 3">
    <name type="scientific">Mycobacterium kansasii</name>
    <dbReference type="NCBI Taxonomy" id="1768"/>
    <lineage>
        <taxon>Bacteria</taxon>
        <taxon>Bacillati</taxon>
        <taxon>Actinomycetota</taxon>
        <taxon>Actinomycetes</taxon>
        <taxon>Mycobacteriales</taxon>
        <taxon>Mycobacteriaceae</taxon>
        <taxon>Mycobacterium</taxon>
    </lineage>
</organism>
<evidence type="ECO:0000313" key="3">
    <source>
        <dbReference type="Proteomes" id="UP000188532"/>
    </source>
</evidence>